<dbReference type="OrthoDB" id="10001694at2759"/>
<organism evidence="11 12">
    <name type="scientific">Adineta ricciae</name>
    <name type="common">Rotifer</name>
    <dbReference type="NCBI Taxonomy" id="249248"/>
    <lineage>
        <taxon>Eukaryota</taxon>
        <taxon>Metazoa</taxon>
        <taxon>Spiralia</taxon>
        <taxon>Gnathifera</taxon>
        <taxon>Rotifera</taxon>
        <taxon>Eurotatoria</taxon>
        <taxon>Bdelloidea</taxon>
        <taxon>Adinetida</taxon>
        <taxon>Adinetidae</taxon>
        <taxon>Adineta</taxon>
    </lineage>
</organism>
<feature type="transmembrane region" description="Helical" evidence="8">
    <location>
        <begin position="168"/>
        <end position="191"/>
    </location>
</feature>
<evidence type="ECO:0000256" key="7">
    <source>
        <dbReference type="ARBA" id="ARBA00023224"/>
    </source>
</evidence>
<dbReference type="SUPFAM" id="SSF81321">
    <property type="entry name" value="Family A G protein-coupled receptor-like"/>
    <property type="match status" value="1"/>
</dbReference>
<evidence type="ECO:0000313" key="10">
    <source>
        <dbReference type="EMBL" id="CAF0959099.1"/>
    </source>
</evidence>
<keyword evidence="3 8" id="KW-1133">Transmembrane helix</keyword>
<keyword evidence="7" id="KW-0807">Transducer</keyword>
<dbReference type="Pfam" id="PF10320">
    <property type="entry name" value="7TM_GPCR_Srsx"/>
    <property type="match status" value="1"/>
</dbReference>
<dbReference type="PANTHER" id="PTHR24243">
    <property type="entry name" value="G-PROTEIN COUPLED RECEPTOR"/>
    <property type="match status" value="1"/>
</dbReference>
<evidence type="ECO:0000256" key="2">
    <source>
        <dbReference type="ARBA" id="ARBA00022692"/>
    </source>
</evidence>
<dbReference type="Proteomes" id="UP000663828">
    <property type="component" value="Unassembled WGS sequence"/>
</dbReference>
<evidence type="ECO:0000259" key="9">
    <source>
        <dbReference type="PROSITE" id="PS50262"/>
    </source>
</evidence>
<protein>
    <recommendedName>
        <fullName evidence="9">G-protein coupled receptors family 1 profile domain-containing protein</fullName>
    </recommendedName>
</protein>
<comment type="caution">
    <text evidence="11">The sequence shown here is derived from an EMBL/GenBank/DDBJ whole genome shotgun (WGS) entry which is preliminary data.</text>
</comment>
<feature type="transmembrane region" description="Helical" evidence="8">
    <location>
        <begin position="257"/>
        <end position="281"/>
    </location>
</feature>
<dbReference type="EMBL" id="CAJNOR010003550">
    <property type="protein sequence ID" value="CAF1424868.1"/>
    <property type="molecule type" value="Genomic_DNA"/>
</dbReference>
<name>A0A815MLE9_ADIRI</name>
<dbReference type="AlphaFoldDB" id="A0A815MLE9"/>
<feature type="transmembrane region" description="Helical" evidence="8">
    <location>
        <begin position="47"/>
        <end position="69"/>
    </location>
</feature>
<keyword evidence="5 8" id="KW-0472">Membrane</keyword>
<dbReference type="GO" id="GO:0005886">
    <property type="term" value="C:plasma membrane"/>
    <property type="evidence" value="ECO:0007669"/>
    <property type="project" value="TreeGrafter"/>
</dbReference>
<evidence type="ECO:0000313" key="11">
    <source>
        <dbReference type="EMBL" id="CAF1424868.1"/>
    </source>
</evidence>
<evidence type="ECO:0000256" key="4">
    <source>
        <dbReference type="ARBA" id="ARBA00023040"/>
    </source>
</evidence>
<evidence type="ECO:0000256" key="8">
    <source>
        <dbReference type="SAM" id="Phobius"/>
    </source>
</evidence>
<feature type="transmembrane region" description="Helical" evidence="8">
    <location>
        <begin position="212"/>
        <end position="237"/>
    </location>
</feature>
<gene>
    <name evidence="10" type="ORF">EDS130_LOCUS12754</name>
    <name evidence="11" type="ORF">XAT740_LOCUS35444</name>
</gene>
<dbReference type="PROSITE" id="PS50262">
    <property type="entry name" value="G_PROTEIN_RECEP_F1_2"/>
    <property type="match status" value="1"/>
</dbReference>
<keyword evidence="2 8" id="KW-0812">Transmembrane</keyword>
<evidence type="ECO:0000256" key="3">
    <source>
        <dbReference type="ARBA" id="ARBA00022989"/>
    </source>
</evidence>
<dbReference type="InterPro" id="IPR017452">
    <property type="entry name" value="GPCR_Rhodpsn_7TM"/>
</dbReference>
<dbReference type="PANTHER" id="PTHR24243:SF230">
    <property type="entry name" value="G-PROTEIN COUPLED RECEPTORS FAMILY 1 PROFILE DOMAIN-CONTAINING PROTEIN"/>
    <property type="match status" value="1"/>
</dbReference>
<accession>A0A815MLE9</accession>
<feature type="transmembrane region" description="Helical" evidence="8">
    <location>
        <begin position="127"/>
        <end position="148"/>
    </location>
</feature>
<feature type="domain" description="G-protein coupled receptors family 1 profile" evidence="9">
    <location>
        <begin position="27"/>
        <end position="278"/>
    </location>
</feature>
<dbReference type="Proteomes" id="UP000663852">
    <property type="component" value="Unassembled WGS sequence"/>
</dbReference>
<evidence type="ECO:0000256" key="5">
    <source>
        <dbReference type="ARBA" id="ARBA00023136"/>
    </source>
</evidence>
<feature type="transmembrane region" description="Helical" evidence="8">
    <location>
        <begin position="89"/>
        <end position="107"/>
    </location>
</feature>
<evidence type="ECO:0000256" key="6">
    <source>
        <dbReference type="ARBA" id="ARBA00023170"/>
    </source>
</evidence>
<comment type="subcellular location">
    <subcellularLocation>
        <location evidence="1">Membrane</location>
        <topology evidence="1">Multi-pass membrane protein</topology>
    </subcellularLocation>
</comment>
<keyword evidence="12" id="KW-1185">Reference proteome</keyword>
<keyword evidence="4" id="KW-0297">G-protein coupled receptor</keyword>
<dbReference type="Gene3D" id="1.20.1070.10">
    <property type="entry name" value="Rhodopsin 7-helix transmembrane proteins"/>
    <property type="match status" value="1"/>
</dbReference>
<feature type="transmembrane region" description="Helical" evidence="8">
    <location>
        <begin position="15"/>
        <end position="35"/>
    </location>
</feature>
<dbReference type="GO" id="GO:0004930">
    <property type="term" value="F:G protein-coupled receptor activity"/>
    <property type="evidence" value="ECO:0007669"/>
    <property type="project" value="UniProtKB-KW"/>
</dbReference>
<keyword evidence="6" id="KW-0675">Receptor</keyword>
<reference evidence="11" key="1">
    <citation type="submission" date="2021-02" db="EMBL/GenBank/DDBJ databases">
        <authorList>
            <person name="Nowell W R."/>
        </authorList>
    </citation>
    <scope>NUCLEOTIDE SEQUENCE</scope>
</reference>
<evidence type="ECO:0000256" key="1">
    <source>
        <dbReference type="ARBA" id="ARBA00004141"/>
    </source>
</evidence>
<sequence length="326" mass="37155">MSPSLVDVRVSMTRYGMSTFLVLGVIGNLINVLMFARRESLRNSCSLYLLTASVINILSILWGIIPSLYILDHTDPSTYSVVYCKLRLYTIHTILMIGRSLVVVACFDRYALCSHSTRLRSFCQTKIAVRVSLAHIIIWPLVTIHIPFLQQYIQNKCYMPGINDIIYASYSTVVAGILPPVLMSMFSILTMRHRRELLTRLHAAGVNTKRDNAFMAMLLSQVIIYVITTGMYPAMTLYLSIIDGRAKSISQQQIETFLNFIAGSFLIYLNPASTFFIYVLAAKAFRRDCKDTFIKQFKRLIGQRTRIEPRTVHTHNIMCVNQNARV</sequence>
<evidence type="ECO:0000313" key="12">
    <source>
        <dbReference type="Proteomes" id="UP000663828"/>
    </source>
</evidence>
<dbReference type="InterPro" id="IPR019424">
    <property type="entry name" value="7TM_GPCR_Srsx"/>
</dbReference>
<dbReference type="EMBL" id="CAJNOJ010000049">
    <property type="protein sequence ID" value="CAF0959099.1"/>
    <property type="molecule type" value="Genomic_DNA"/>
</dbReference>
<proteinExistence type="predicted"/>